<feature type="compositionally biased region" description="Low complexity" evidence="7">
    <location>
        <begin position="409"/>
        <end position="448"/>
    </location>
</feature>
<proteinExistence type="inferred from homology"/>
<keyword evidence="10" id="KW-1185">Reference proteome</keyword>
<feature type="transmembrane region" description="Helical" evidence="8">
    <location>
        <begin position="145"/>
        <end position="172"/>
    </location>
</feature>
<feature type="transmembrane region" description="Helical" evidence="8">
    <location>
        <begin position="305"/>
        <end position="330"/>
    </location>
</feature>
<dbReference type="PANTHER" id="PTHR21433">
    <property type="entry name" value="TRANSMEMBRANE PROTEIN INDUCED BY TUMOR NECROSIS FACTOR ALPHA"/>
    <property type="match status" value="1"/>
</dbReference>
<keyword evidence="3 8" id="KW-0812">Transmembrane</keyword>
<evidence type="ECO:0000256" key="1">
    <source>
        <dbReference type="ARBA" id="ARBA00004141"/>
    </source>
</evidence>
<evidence type="ECO:0000256" key="7">
    <source>
        <dbReference type="SAM" id="MobiDB-lite"/>
    </source>
</evidence>
<evidence type="ECO:0000313" key="10">
    <source>
        <dbReference type="Proteomes" id="UP001141327"/>
    </source>
</evidence>
<comment type="subcellular location">
    <subcellularLocation>
        <location evidence="1">Membrane</location>
        <topology evidence="1">Multi-pass membrane protein</topology>
    </subcellularLocation>
</comment>
<organism evidence="9 10">
    <name type="scientific">Paratrimastix pyriformis</name>
    <dbReference type="NCBI Taxonomy" id="342808"/>
    <lineage>
        <taxon>Eukaryota</taxon>
        <taxon>Metamonada</taxon>
        <taxon>Preaxostyla</taxon>
        <taxon>Paratrimastigidae</taxon>
        <taxon>Paratrimastix</taxon>
    </lineage>
</organism>
<feature type="region of interest" description="Disordered" evidence="7">
    <location>
        <begin position="346"/>
        <end position="474"/>
    </location>
</feature>
<reference evidence="9" key="1">
    <citation type="journal article" date="2022" name="bioRxiv">
        <title>Genomics of Preaxostyla Flagellates Illuminates Evolutionary Transitions and the Path Towards Mitochondrial Loss.</title>
        <authorList>
            <person name="Novak L.V.F."/>
            <person name="Treitli S.C."/>
            <person name="Pyrih J."/>
            <person name="Halakuc P."/>
            <person name="Pipaliya S.V."/>
            <person name="Vacek V."/>
            <person name="Brzon O."/>
            <person name="Soukal P."/>
            <person name="Eme L."/>
            <person name="Dacks J.B."/>
            <person name="Karnkowska A."/>
            <person name="Elias M."/>
            <person name="Hampl V."/>
        </authorList>
    </citation>
    <scope>NUCLEOTIDE SEQUENCE</scope>
    <source>
        <strain evidence="9">RCP-MX</strain>
    </source>
</reference>
<evidence type="ECO:0000256" key="4">
    <source>
        <dbReference type="ARBA" id="ARBA00022989"/>
    </source>
</evidence>
<feature type="compositionally biased region" description="Low complexity" evidence="7">
    <location>
        <begin position="367"/>
        <end position="401"/>
    </location>
</feature>
<evidence type="ECO:0000256" key="2">
    <source>
        <dbReference type="ARBA" id="ARBA00009700"/>
    </source>
</evidence>
<evidence type="ECO:0000256" key="3">
    <source>
        <dbReference type="ARBA" id="ARBA00022692"/>
    </source>
</evidence>
<keyword evidence="5 8" id="KW-0472">Membrane</keyword>
<sequence length="474" mass="52487">MDPALTEALNTHLQRKRELDKHFNEYRKTLKTFHALQQSIQEEVANLERESKTLIRLAGKGAIETEGPTYTQMKSLLPKRGNFFVRLFLGSANIRHLHPNERLALKTEYNSFKTNFSWVLIFLNVLCLASLKATELLRLANFRGAQLVVLWLAAHLPGVEFLFYGCAVYFYFTMLLREHILRSNGSRIKQWWLWHHYLSLLLCVVMMIWPRGPSYNAYVPLMMWGCLYTAFVQLYSSHYQQEKVYKLVSLGGASEMDVYSEHSLHRIWSPTTYLLLGLLMPAHGVLLYNSYFLVRWAMENQTFEWVVFVSAAANFALGLGNTVTTLLTVYQHIRRPRHLGHLVVDAGRGVRPGGHPAHPTPTPMMPSPAGRGSAASRGTSSPAPSPAQDSPAPTPAQDSPAGPTPAPTPASAEGPAPAPAAEDPAWCVPASAGPASPPAAISTSPAPSNHRGGAAKEKPPRNPKRKPAPGPHQE</sequence>
<evidence type="ECO:0000256" key="6">
    <source>
        <dbReference type="SAM" id="Coils"/>
    </source>
</evidence>
<feature type="transmembrane region" description="Helical" evidence="8">
    <location>
        <begin position="192"/>
        <end position="209"/>
    </location>
</feature>
<dbReference type="PANTHER" id="PTHR21433:SF0">
    <property type="entry name" value="TRANSMEMBRANE PROTEIN 120 HOMOLOG"/>
    <property type="match status" value="1"/>
</dbReference>
<feature type="transmembrane region" description="Helical" evidence="8">
    <location>
        <begin position="273"/>
        <end position="293"/>
    </location>
</feature>
<dbReference type="InterPro" id="IPR012926">
    <property type="entry name" value="TMEM120A/B"/>
</dbReference>
<feature type="transmembrane region" description="Helical" evidence="8">
    <location>
        <begin position="116"/>
        <end position="133"/>
    </location>
</feature>
<accession>A0ABQ8UNV8</accession>
<name>A0ABQ8UNV8_9EUKA</name>
<dbReference type="EMBL" id="JAPMOS010000017">
    <property type="protein sequence ID" value="KAJ4459706.1"/>
    <property type="molecule type" value="Genomic_DNA"/>
</dbReference>
<keyword evidence="6" id="KW-0175">Coiled coil</keyword>
<feature type="transmembrane region" description="Helical" evidence="8">
    <location>
        <begin position="215"/>
        <end position="236"/>
    </location>
</feature>
<feature type="coiled-coil region" evidence="6">
    <location>
        <begin position="30"/>
        <end position="57"/>
    </location>
</feature>
<dbReference type="Proteomes" id="UP001141327">
    <property type="component" value="Unassembled WGS sequence"/>
</dbReference>
<protein>
    <submittedName>
        <fullName evidence="9">Transmembrane protein</fullName>
    </submittedName>
</protein>
<evidence type="ECO:0000313" key="9">
    <source>
        <dbReference type="EMBL" id="KAJ4459706.1"/>
    </source>
</evidence>
<comment type="similarity">
    <text evidence="2">Belongs to the TMEM120 family.</text>
</comment>
<keyword evidence="4 8" id="KW-1133">Transmembrane helix</keyword>
<evidence type="ECO:0000256" key="8">
    <source>
        <dbReference type="SAM" id="Phobius"/>
    </source>
</evidence>
<gene>
    <name evidence="9" type="ORF">PAPYR_4093</name>
</gene>
<comment type="caution">
    <text evidence="9">The sequence shown here is derived from an EMBL/GenBank/DDBJ whole genome shotgun (WGS) entry which is preliminary data.</text>
</comment>
<dbReference type="Pfam" id="PF07851">
    <property type="entry name" value="TMEM120A-B"/>
    <property type="match status" value="1"/>
</dbReference>
<evidence type="ECO:0000256" key="5">
    <source>
        <dbReference type="ARBA" id="ARBA00023136"/>
    </source>
</evidence>